<dbReference type="InterPro" id="IPR021225">
    <property type="entry name" value="Tlde1_dom"/>
</dbReference>
<evidence type="ECO:0000313" key="2">
    <source>
        <dbReference type="EMBL" id="CNG60597.1"/>
    </source>
</evidence>
<name>A0A9P1Q000_YEREN</name>
<dbReference type="Proteomes" id="UP001182355">
    <property type="component" value="Unassembled WGS sequence"/>
</dbReference>
<reference evidence="3" key="2">
    <citation type="submission" date="2023-02" db="EMBL/GenBank/DDBJ databases">
        <authorList>
            <person name="Ashton P.M."/>
            <person name="Dallman T."/>
            <person name="Nair S."/>
            <person name="De Pinna E."/>
            <person name="Peters T."/>
            <person name="Grant K."/>
        </authorList>
    </citation>
    <scope>NUCLEOTIDE SEQUENCE</scope>
    <source>
        <strain evidence="3">01103883</strain>
    </source>
</reference>
<evidence type="ECO:0000313" key="4">
    <source>
        <dbReference type="Proteomes" id="UP000041356"/>
    </source>
</evidence>
<feature type="domain" description="Tlde1" evidence="1">
    <location>
        <begin position="24"/>
        <end position="150"/>
    </location>
</feature>
<comment type="caution">
    <text evidence="2">The sequence shown here is derived from an EMBL/GenBank/DDBJ whole genome shotgun (WGS) entry which is preliminary data.</text>
</comment>
<gene>
    <name evidence="2" type="ORF">ERS137939_04446</name>
    <name evidence="3" type="ORF">RSF11_004370</name>
</gene>
<evidence type="ECO:0000313" key="3">
    <source>
        <dbReference type="EMBL" id="ELI8104592.1"/>
    </source>
</evidence>
<sequence length="175" mass="19413">MTIQGQFVVNNADYSPLSIFGVGTFMAYSGKADYRNHTGCVDVPNVGPIPQGRYHIVSRPTGGWKGVIRTDLHDFYSWFTPTPVLKAEWFALFRDDGNVNDTTWINSVERGNFRLHPAGPMGISLGCITLQHRSDFLTIRQALLSTRKETLANGLVTYGHIEVILNGTKKCPIGN</sequence>
<accession>A0A9P1Q000</accession>
<dbReference type="EMBL" id="ABNAVX010000055">
    <property type="protein sequence ID" value="ELI8104592.1"/>
    <property type="molecule type" value="Genomic_DNA"/>
</dbReference>
<organism evidence="2 4">
    <name type="scientific">Yersinia enterocolitica</name>
    <dbReference type="NCBI Taxonomy" id="630"/>
    <lineage>
        <taxon>Bacteria</taxon>
        <taxon>Pseudomonadati</taxon>
        <taxon>Pseudomonadota</taxon>
        <taxon>Gammaproteobacteria</taxon>
        <taxon>Enterobacterales</taxon>
        <taxon>Yersiniaceae</taxon>
        <taxon>Yersinia</taxon>
    </lineage>
</organism>
<evidence type="ECO:0000259" key="1">
    <source>
        <dbReference type="Pfam" id="PF10908"/>
    </source>
</evidence>
<dbReference type="RefSeq" id="WP_050132371.1">
    <property type="nucleotide sequence ID" value="NZ_CHYV01000002.1"/>
</dbReference>
<dbReference type="Proteomes" id="UP000041356">
    <property type="component" value="Unassembled WGS sequence"/>
</dbReference>
<proteinExistence type="predicted"/>
<dbReference type="Pfam" id="PF10908">
    <property type="entry name" value="Tlde1_dom"/>
    <property type="match status" value="1"/>
</dbReference>
<reference evidence="2 4" key="1">
    <citation type="submission" date="2015-03" db="EMBL/GenBank/DDBJ databases">
        <authorList>
            <consortium name="Pathogen Informatics"/>
            <person name="Murphy D."/>
        </authorList>
    </citation>
    <scope>NUCLEOTIDE SEQUENCE [LARGE SCALE GENOMIC DNA]</scope>
    <source>
        <strain evidence="2 4">IP27818</strain>
    </source>
</reference>
<dbReference type="AlphaFoldDB" id="A0A9P1Q000"/>
<protein>
    <submittedName>
        <fullName evidence="3">DUF2778 domain-containing protein</fullName>
    </submittedName>
    <submittedName>
        <fullName evidence="2">Membrane protein</fullName>
    </submittedName>
</protein>
<dbReference type="EMBL" id="CPZF01000020">
    <property type="protein sequence ID" value="CNG60597.1"/>
    <property type="molecule type" value="Genomic_DNA"/>
</dbReference>